<dbReference type="EMBL" id="UAUU01000008">
    <property type="protein sequence ID" value="SPZ85809.1"/>
    <property type="molecule type" value="Genomic_DNA"/>
</dbReference>
<gene>
    <name evidence="1" type="ORF">NCTC11343_02373</name>
</gene>
<evidence type="ECO:0000313" key="1">
    <source>
        <dbReference type="EMBL" id="SPZ85809.1"/>
    </source>
</evidence>
<dbReference type="AlphaFoldDB" id="A0A2X2KUR1"/>
<organism evidence="1 2">
    <name type="scientific">Sphingobacterium multivorum</name>
    <dbReference type="NCBI Taxonomy" id="28454"/>
    <lineage>
        <taxon>Bacteria</taxon>
        <taxon>Pseudomonadati</taxon>
        <taxon>Bacteroidota</taxon>
        <taxon>Sphingobacteriia</taxon>
        <taxon>Sphingobacteriales</taxon>
        <taxon>Sphingobacteriaceae</taxon>
        <taxon>Sphingobacterium</taxon>
    </lineage>
</organism>
<accession>A0A2X2KUR1</accession>
<name>A0A2X2KUR1_SPHMU</name>
<proteinExistence type="predicted"/>
<protein>
    <submittedName>
        <fullName evidence="1">Uncharacterized protein</fullName>
    </submittedName>
</protein>
<reference evidence="1 2" key="1">
    <citation type="submission" date="2018-06" db="EMBL/GenBank/DDBJ databases">
        <authorList>
            <consortium name="Pathogen Informatics"/>
            <person name="Doyle S."/>
        </authorList>
    </citation>
    <scope>NUCLEOTIDE SEQUENCE [LARGE SCALE GENOMIC DNA]</scope>
    <source>
        <strain evidence="1 2">NCTC11343</strain>
    </source>
</reference>
<sequence length="50" mass="5697">MAKTLEFPALGLFCNYTSGKNEILYNLSGSRSFLINKAKFSYLMKAMRRA</sequence>
<evidence type="ECO:0000313" key="2">
    <source>
        <dbReference type="Proteomes" id="UP000251241"/>
    </source>
</evidence>
<dbReference type="Proteomes" id="UP000251241">
    <property type="component" value="Unassembled WGS sequence"/>
</dbReference>